<name>A0AAX1N7Q2_9BACT</name>
<dbReference type="EMBL" id="CP076132">
    <property type="protein sequence ID" value="QWG03553.1"/>
    <property type="molecule type" value="Genomic_DNA"/>
</dbReference>
<dbReference type="Proteomes" id="UP000678679">
    <property type="component" value="Chromosome 1"/>
</dbReference>
<evidence type="ECO:0000256" key="1">
    <source>
        <dbReference type="SAM" id="SignalP"/>
    </source>
</evidence>
<dbReference type="KEGG" id="fya:KMW28_08220"/>
<gene>
    <name evidence="2" type="ORF">KMW28_08220</name>
</gene>
<dbReference type="AlphaFoldDB" id="A0AAX1N7Q2"/>
<protein>
    <recommendedName>
        <fullName evidence="4">Lipoprotein</fullName>
    </recommendedName>
</protein>
<keyword evidence="3" id="KW-1185">Reference proteome</keyword>
<evidence type="ECO:0000313" key="2">
    <source>
        <dbReference type="EMBL" id="QWG03553.1"/>
    </source>
</evidence>
<dbReference type="PROSITE" id="PS51257">
    <property type="entry name" value="PROKAR_LIPOPROTEIN"/>
    <property type="match status" value="1"/>
</dbReference>
<feature type="chain" id="PRO_5043387740" description="Lipoprotein" evidence="1">
    <location>
        <begin position="24"/>
        <end position="655"/>
    </location>
</feature>
<keyword evidence="1" id="KW-0732">Signal</keyword>
<proteinExistence type="predicted"/>
<evidence type="ECO:0000313" key="3">
    <source>
        <dbReference type="Proteomes" id="UP000678679"/>
    </source>
</evidence>
<sequence length="655" mass="73352">MITITKKLKNLLFLPLLNILVFACEQPMDPVIETVQDTKSILNEHQWYLNNFEVITKSDDIAPPILWSAASSDILSGGTYDLSDMVFEDLDNQSFFHQFTTSGDITTSHHDYNFLTDSIGRYFIINDQKIRITNSSINLNYEYQYDEDLKQFRLHVNEESAASLIKDANEKLVKYVANGTPDKIGGLVTKLLYHNETVQRLINNALVGWLAGKGEFIEHLPPEETADAISEELFKFLESLEIEAKLSDVLKAELDKIIDFDSDELSRQLSQEIAQLLQSSLSKDKIYDFIYPKLDEIVSSPEEGADTITSFIMNVISEILTEDRIMPISEKIWDEYTQLDAETISSVSSSITSLLEDNFLNVETFYNIIYPTVSKIEDTSILKMGELAEETTNKIEVIINTINNTFDGIDLNPDYESMTSTLKTAFIAAKPVISLNGGAEKTTQEISELIKNQFLSTEFIYQTINGGLTQLQSIDSETAAPIITSLISALADIASPTIHEYISSKLLLIIDGTDSEYLSFKISKTVSDAITSIVNEENVYGILFPVIDGIANLDTQLVADKIANMIMELDIIKDNINQENVSKVIQEVLINIQDTGVENIVQSLVTALAKSSLFTEVITEERLSLVISLLLYNSAYQDVKVANNFTSATIILEHR</sequence>
<reference evidence="2 3" key="1">
    <citation type="submission" date="2021-05" db="EMBL/GenBank/DDBJ databases">
        <title>Comparative genomic studies on the polysaccharide-degrading batcterial strains of the Flammeovirga genus.</title>
        <authorList>
            <person name="Zewei F."/>
            <person name="Zheng Z."/>
            <person name="Yu L."/>
            <person name="Ruyue G."/>
            <person name="Yanhong M."/>
            <person name="Yuanyuan C."/>
            <person name="Jingyan G."/>
            <person name="Wenjun H."/>
        </authorList>
    </citation>
    <scope>NUCLEOTIDE SEQUENCE [LARGE SCALE GENOMIC DNA]</scope>
    <source>
        <strain evidence="2 3">NBRC:100898</strain>
    </source>
</reference>
<feature type="signal peptide" evidence="1">
    <location>
        <begin position="1"/>
        <end position="23"/>
    </location>
</feature>
<accession>A0AAX1N7Q2</accession>
<evidence type="ECO:0008006" key="4">
    <source>
        <dbReference type="Google" id="ProtNLM"/>
    </source>
</evidence>
<organism evidence="2 3">
    <name type="scientific">Flammeovirga yaeyamensis</name>
    <dbReference type="NCBI Taxonomy" id="367791"/>
    <lineage>
        <taxon>Bacteria</taxon>
        <taxon>Pseudomonadati</taxon>
        <taxon>Bacteroidota</taxon>
        <taxon>Cytophagia</taxon>
        <taxon>Cytophagales</taxon>
        <taxon>Flammeovirgaceae</taxon>
        <taxon>Flammeovirga</taxon>
    </lineage>
</organism>
<dbReference type="RefSeq" id="WP_169664640.1">
    <property type="nucleotide sequence ID" value="NZ_CP076132.1"/>
</dbReference>